<dbReference type="EMBL" id="JASCZI010181845">
    <property type="protein sequence ID" value="MED6186078.1"/>
    <property type="molecule type" value="Genomic_DNA"/>
</dbReference>
<gene>
    <name evidence="2" type="ORF">PIB30_063381</name>
</gene>
<proteinExistence type="predicted"/>
<accession>A0ABU6WPQ2</accession>
<comment type="caution">
    <text evidence="2">The sequence shown here is derived from an EMBL/GenBank/DDBJ whole genome shotgun (WGS) entry which is preliminary data.</text>
</comment>
<protein>
    <submittedName>
        <fullName evidence="2">Uncharacterized protein</fullName>
    </submittedName>
</protein>
<feature type="region of interest" description="Disordered" evidence="1">
    <location>
        <begin position="148"/>
        <end position="175"/>
    </location>
</feature>
<name>A0ABU6WPQ2_9FABA</name>
<evidence type="ECO:0000256" key="1">
    <source>
        <dbReference type="SAM" id="MobiDB-lite"/>
    </source>
</evidence>
<sequence>MAEVLCCLPYIATNEWQSRNFAVWSVSGQTFSEASYEERVANKDYRLDHVQEDLCIEGGEWVRHKDGRPHYLRRADLEPMTKGWYDFVCRFVMPITNRSELTVERAPSFSKHNCSSLCGCKSARHQNDNLIPQEPAIVGAAMLRTRETRARNPRQEAPPQQPPQVQPQPQVHQQQEFPSSFYTHFDASMSQIYRRLDQQQEETRQFREMEAQGIPVTIANLAIHRYREEEMNQERMRHNQTVQEAAVERAREENKGKAREVVPDSEEEG</sequence>
<reference evidence="2 3" key="1">
    <citation type="journal article" date="2023" name="Plants (Basel)">
        <title>Bridging the Gap: Combining Genomics and Transcriptomics Approaches to Understand Stylosanthes scabra, an Orphan Legume from the Brazilian Caatinga.</title>
        <authorList>
            <person name="Ferreira-Neto J.R.C."/>
            <person name="da Silva M.D."/>
            <person name="Binneck E."/>
            <person name="de Melo N.F."/>
            <person name="da Silva R.H."/>
            <person name="de Melo A.L.T.M."/>
            <person name="Pandolfi V."/>
            <person name="Bustamante F.O."/>
            <person name="Brasileiro-Vidal A.C."/>
            <person name="Benko-Iseppon A.M."/>
        </authorList>
    </citation>
    <scope>NUCLEOTIDE SEQUENCE [LARGE SCALE GENOMIC DNA]</scope>
    <source>
        <tissue evidence="2">Leaves</tissue>
    </source>
</reference>
<dbReference type="Proteomes" id="UP001341840">
    <property type="component" value="Unassembled WGS sequence"/>
</dbReference>
<evidence type="ECO:0000313" key="3">
    <source>
        <dbReference type="Proteomes" id="UP001341840"/>
    </source>
</evidence>
<feature type="compositionally biased region" description="Basic and acidic residues" evidence="1">
    <location>
        <begin position="246"/>
        <end position="262"/>
    </location>
</feature>
<feature type="region of interest" description="Disordered" evidence="1">
    <location>
        <begin position="231"/>
        <end position="269"/>
    </location>
</feature>
<organism evidence="2 3">
    <name type="scientific">Stylosanthes scabra</name>
    <dbReference type="NCBI Taxonomy" id="79078"/>
    <lineage>
        <taxon>Eukaryota</taxon>
        <taxon>Viridiplantae</taxon>
        <taxon>Streptophyta</taxon>
        <taxon>Embryophyta</taxon>
        <taxon>Tracheophyta</taxon>
        <taxon>Spermatophyta</taxon>
        <taxon>Magnoliopsida</taxon>
        <taxon>eudicotyledons</taxon>
        <taxon>Gunneridae</taxon>
        <taxon>Pentapetalae</taxon>
        <taxon>rosids</taxon>
        <taxon>fabids</taxon>
        <taxon>Fabales</taxon>
        <taxon>Fabaceae</taxon>
        <taxon>Papilionoideae</taxon>
        <taxon>50 kb inversion clade</taxon>
        <taxon>dalbergioids sensu lato</taxon>
        <taxon>Dalbergieae</taxon>
        <taxon>Pterocarpus clade</taxon>
        <taxon>Stylosanthes</taxon>
    </lineage>
</organism>
<evidence type="ECO:0000313" key="2">
    <source>
        <dbReference type="EMBL" id="MED6186078.1"/>
    </source>
</evidence>
<keyword evidence="3" id="KW-1185">Reference proteome</keyword>